<dbReference type="EMBL" id="BBMZ01000013">
    <property type="protein sequence ID" value="GAL58875.1"/>
    <property type="molecule type" value="Genomic_DNA"/>
</dbReference>
<gene>
    <name evidence="1" type="ORF">EV102420_13_01310</name>
</gene>
<evidence type="ECO:0000313" key="2">
    <source>
        <dbReference type="Proteomes" id="UP000029462"/>
    </source>
</evidence>
<organism evidence="1 2">
    <name type="scientific">Pseudescherichia vulneris NBRC 102420</name>
    <dbReference type="NCBI Taxonomy" id="1115515"/>
    <lineage>
        <taxon>Bacteria</taxon>
        <taxon>Pseudomonadati</taxon>
        <taxon>Pseudomonadota</taxon>
        <taxon>Gammaproteobacteria</taxon>
        <taxon>Enterobacterales</taxon>
        <taxon>Enterobacteriaceae</taxon>
        <taxon>Pseudescherichia</taxon>
    </lineage>
</organism>
<dbReference type="AlphaFoldDB" id="A0A090V1X0"/>
<sequence>MLGSRAISILPLSGMLNQYITISVKKRQRVNGSLKRISTEFYMSLTDFHFKEKFTVRSTQLVKFFPTLRNYLMLKYSSMFTYSL</sequence>
<dbReference type="Proteomes" id="UP000029462">
    <property type="component" value="Unassembled WGS sequence"/>
</dbReference>
<evidence type="ECO:0000313" key="1">
    <source>
        <dbReference type="EMBL" id="GAL58875.1"/>
    </source>
</evidence>
<proteinExistence type="predicted"/>
<comment type="caution">
    <text evidence="1">The sequence shown here is derived from an EMBL/GenBank/DDBJ whole genome shotgun (WGS) entry which is preliminary data.</text>
</comment>
<reference evidence="1 2" key="1">
    <citation type="submission" date="2014-09" db="EMBL/GenBank/DDBJ databases">
        <title>Whole genome shotgun sequence of Escherichia vulneris NBRC 102420.</title>
        <authorList>
            <person name="Yoshida Y."/>
            <person name="Hosoyama A."/>
            <person name="Tsuchikane K."/>
            <person name="Ohji S."/>
            <person name="Ichikawa N."/>
            <person name="Kimura A."/>
            <person name="Yamazoe A."/>
            <person name="Ezaki T."/>
            <person name="Fujita N."/>
        </authorList>
    </citation>
    <scope>NUCLEOTIDE SEQUENCE [LARGE SCALE GENOMIC DNA]</scope>
    <source>
        <strain evidence="1 2">NBRC 102420</strain>
    </source>
</reference>
<dbReference type="STRING" id="1115515.EV102420_13_01310"/>
<protein>
    <submittedName>
        <fullName evidence="1">Uncharacterized protein</fullName>
    </submittedName>
</protein>
<keyword evidence="2" id="KW-1185">Reference proteome</keyword>
<name>A0A090V1X0_PSEVU</name>
<accession>A0A090V1X0</accession>